<dbReference type="EMBL" id="CAKMRJ010005523">
    <property type="protein sequence ID" value="CAH1446868.1"/>
    <property type="molecule type" value="Genomic_DNA"/>
</dbReference>
<reference evidence="1 2" key="1">
    <citation type="submission" date="2022-01" db="EMBL/GenBank/DDBJ databases">
        <authorList>
            <person name="Xiong W."/>
            <person name="Schranz E."/>
        </authorList>
    </citation>
    <scope>NUCLEOTIDE SEQUENCE [LARGE SCALE GENOMIC DNA]</scope>
</reference>
<evidence type="ECO:0000313" key="2">
    <source>
        <dbReference type="Proteomes" id="UP001157418"/>
    </source>
</evidence>
<organism evidence="1 2">
    <name type="scientific">Lactuca virosa</name>
    <dbReference type="NCBI Taxonomy" id="75947"/>
    <lineage>
        <taxon>Eukaryota</taxon>
        <taxon>Viridiplantae</taxon>
        <taxon>Streptophyta</taxon>
        <taxon>Embryophyta</taxon>
        <taxon>Tracheophyta</taxon>
        <taxon>Spermatophyta</taxon>
        <taxon>Magnoliopsida</taxon>
        <taxon>eudicotyledons</taxon>
        <taxon>Gunneridae</taxon>
        <taxon>Pentapetalae</taxon>
        <taxon>asterids</taxon>
        <taxon>campanulids</taxon>
        <taxon>Asterales</taxon>
        <taxon>Asteraceae</taxon>
        <taxon>Cichorioideae</taxon>
        <taxon>Cichorieae</taxon>
        <taxon>Lactucinae</taxon>
        <taxon>Lactuca</taxon>
    </lineage>
</organism>
<comment type="caution">
    <text evidence="1">The sequence shown here is derived from an EMBL/GenBank/DDBJ whole genome shotgun (WGS) entry which is preliminary data.</text>
</comment>
<evidence type="ECO:0000313" key="1">
    <source>
        <dbReference type="EMBL" id="CAH1446868.1"/>
    </source>
</evidence>
<dbReference type="AlphaFoldDB" id="A0AAU9PA29"/>
<sequence length="141" mass="16748">MGDIRKAQIPDKATYIHGYRYIKTFVDAYFADSEIIYIDLSTLFNQKSKVPTTLLKGNINLKDYKDGEIFHDPFGFVFIGKGKKGNKKKFLFHTDDVEMYSNQHLSRILLHINNCQRKENEDRAKFRKIIMWYMEIWKVSL</sequence>
<dbReference type="Proteomes" id="UP001157418">
    <property type="component" value="Unassembled WGS sequence"/>
</dbReference>
<accession>A0AAU9PA29</accession>
<proteinExistence type="predicted"/>
<protein>
    <submittedName>
        <fullName evidence="1">Uncharacterized protein</fullName>
    </submittedName>
</protein>
<name>A0AAU9PA29_9ASTR</name>
<gene>
    <name evidence="1" type="ORF">LVIROSA_LOCUS32524</name>
</gene>
<keyword evidence="2" id="KW-1185">Reference proteome</keyword>